<dbReference type="InterPro" id="IPR022483">
    <property type="entry name" value="PSB_actinobac"/>
</dbReference>
<dbReference type="PROSITE" id="PS51476">
    <property type="entry name" value="PROTEASOME_BETA_2"/>
    <property type="match status" value="1"/>
</dbReference>
<feature type="active site" description="Nucleophile" evidence="9">
    <location>
        <position position="71"/>
    </location>
</feature>
<name>A0ABR9MZQ6_9MICO</name>
<evidence type="ECO:0000256" key="1">
    <source>
        <dbReference type="ARBA" id="ARBA00001198"/>
    </source>
</evidence>
<evidence type="ECO:0000256" key="9">
    <source>
        <dbReference type="HAMAP-Rule" id="MF_02113"/>
    </source>
</evidence>
<comment type="subunit">
    <text evidence="9">The 20S proteasome core is composed of 14 alpha and 14 beta subunits that assemble into four stacked heptameric rings, resulting in a barrel-shaped structure. The two inner rings, each composed of seven catalytic beta subunits, are sandwiched by two outer rings, each composed of seven alpha subunits. The catalytic chamber with the active sites is on the inside of the barrel. Has a gated structure, the ends of the cylinder being occluded by the N-termini of the alpha-subunits. Is capped by the proteasome-associated ATPase, ARC.</text>
</comment>
<comment type="subcellular location">
    <subcellularLocation>
        <location evidence="9">Cytoplasm</location>
    </subcellularLocation>
</comment>
<comment type="catalytic activity">
    <reaction evidence="1 9">
        <text>Cleavage of peptide bonds with very broad specificity.</text>
        <dbReference type="EC" id="3.4.25.1"/>
    </reaction>
</comment>
<comment type="activity regulation">
    <text evidence="9">The formation of the proteasomal ATPase ARC-20S proteasome complex, likely via the docking of the C-termini of ARC into the intersubunit pockets in the alpha-rings, may trigger opening of the gate for substrate entry. Interconversion between the open-gate and close-gate conformations leads to a dynamic regulation of the 20S proteasome proteolysis activity.</text>
</comment>
<feature type="chain" id="PRO_5044946694" description="Proteasome subunit beta" evidence="9">
    <location>
        <begin position="71"/>
        <end position="310"/>
    </location>
</feature>
<comment type="function">
    <text evidence="9">Component of the proteasome core, a large protease complex with broad specificity involved in protein degradation.</text>
</comment>
<dbReference type="EC" id="3.4.25.1" evidence="9 10"/>
<evidence type="ECO:0000256" key="7">
    <source>
        <dbReference type="ARBA" id="ARBA00022942"/>
    </source>
</evidence>
<comment type="pathway">
    <text evidence="9">Protein degradation; proteasomal Pup-dependent pathway.</text>
</comment>
<keyword evidence="3 9" id="KW-0645">Protease</keyword>
<dbReference type="RefSeq" id="WP_192863451.1">
    <property type="nucleotide sequence ID" value="NZ_JADAQT010000090.1"/>
</dbReference>
<gene>
    <name evidence="9 11" type="primary">prcB</name>
    <name evidence="11" type="ORF">IHE71_14405</name>
</gene>
<organism evidence="11 12">
    <name type="scientific">Myceligenerans pegani</name>
    <dbReference type="NCBI Taxonomy" id="2776917"/>
    <lineage>
        <taxon>Bacteria</taxon>
        <taxon>Bacillati</taxon>
        <taxon>Actinomycetota</taxon>
        <taxon>Actinomycetes</taxon>
        <taxon>Micrococcales</taxon>
        <taxon>Promicromonosporaceae</taxon>
        <taxon>Myceligenerans</taxon>
    </lineage>
</organism>
<dbReference type="PANTHER" id="PTHR32194:SF0">
    <property type="entry name" value="ATP-DEPENDENT PROTEASE SUBUNIT HSLV"/>
    <property type="match status" value="1"/>
</dbReference>
<dbReference type="InterPro" id="IPR029055">
    <property type="entry name" value="Ntn_hydrolases_N"/>
</dbReference>
<evidence type="ECO:0000256" key="6">
    <source>
        <dbReference type="ARBA" id="ARBA00022813"/>
    </source>
</evidence>
<dbReference type="GO" id="GO:0016787">
    <property type="term" value="F:hydrolase activity"/>
    <property type="evidence" value="ECO:0007669"/>
    <property type="project" value="UniProtKB-KW"/>
</dbReference>
<keyword evidence="5 9" id="KW-0378">Hydrolase</keyword>
<comment type="similarity">
    <text evidence="9">Belongs to the peptidase T1B family.</text>
</comment>
<keyword evidence="6 9" id="KW-0068">Autocatalytic cleavage</keyword>
<keyword evidence="4 9" id="KW-0888">Threonine protease</keyword>
<accession>A0ABR9MZQ6</accession>
<dbReference type="EMBL" id="JADAQT010000090">
    <property type="protein sequence ID" value="MBE1876886.1"/>
    <property type="molecule type" value="Genomic_DNA"/>
</dbReference>
<keyword evidence="8 9" id="KW-0865">Zymogen</keyword>
<evidence type="ECO:0000313" key="11">
    <source>
        <dbReference type="EMBL" id="MBE1876886.1"/>
    </source>
</evidence>
<dbReference type="Proteomes" id="UP000625527">
    <property type="component" value="Unassembled WGS sequence"/>
</dbReference>
<dbReference type="InterPro" id="IPR023333">
    <property type="entry name" value="Proteasome_suB-type"/>
</dbReference>
<dbReference type="CDD" id="cd01906">
    <property type="entry name" value="proteasome_protease_HslV"/>
    <property type="match status" value="1"/>
</dbReference>
<dbReference type="SUPFAM" id="SSF56235">
    <property type="entry name" value="N-terminal nucleophile aminohydrolases (Ntn hydrolases)"/>
    <property type="match status" value="1"/>
</dbReference>
<sequence>MDGFGGGPGGRGQGRLPDAFLRPGSSSFVEFLAEHAPDRLPGAIGAGGSIGAAGAVAGQGGYPRDLAPHATTIVAVTFDGGGAAGADGGSAATGSSGGVVMAGDRRATAGPMIASRSIEKVFPADEYSAVGIAGAAGIGIELVKLYQLELEHYEKIEGSLLSLEGKANRLATMLRGNLPMAMQGLTVVPLFAGYDLERNQGRIFSYDPTGGCYEEREHHGVGSGSLFARGAMKKLWRRDLDAAGAVGVAVEALYDAADDDSATGGPDTVRRIFPVVASVTAAGYSRLPDDDVAAVAERIADERRERGSLA</sequence>
<evidence type="ECO:0000256" key="3">
    <source>
        <dbReference type="ARBA" id="ARBA00022670"/>
    </source>
</evidence>
<comment type="caution">
    <text evidence="11">The sequence shown here is derived from an EMBL/GenBank/DDBJ whole genome shotgun (WGS) entry which is preliminary data.</text>
</comment>
<reference evidence="11 12" key="1">
    <citation type="submission" date="2020-10" db="EMBL/GenBank/DDBJ databases">
        <title>Myceligenerans pegani sp. nov., an endophytic actinomycete isolated from Peganum harmala L. in Xinjiang, China.</title>
        <authorList>
            <person name="Xin L."/>
        </authorList>
    </citation>
    <scope>NUCLEOTIDE SEQUENCE [LARGE SCALE GENOMIC DNA]</scope>
    <source>
        <strain evidence="11 12">TRM65318</strain>
    </source>
</reference>
<evidence type="ECO:0000256" key="10">
    <source>
        <dbReference type="NCBIfam" id="TIGR03690"/>
    </source>
</evidence>
<dbReference type="Pfam" id="PF00227">
    <property type="entry name" value="Proteasome"/>
    <property type="match status" value="1"/>
</dbReference>
<evidence type="ECO:0000256" key="2">
    <source>
        <dbReference type="ARBA" id="ARBA00022490"/>
    </source>
</evidence>
<dbReference type="HAMAP" id="MF_02113_B">
    <property type="entry name" value="Proteasome_B_B"/>
    <property type="match status" value="1"/>
</dbReference>
<evidence type="ECO:0000313" key="12">
    <source>
        <dbReference type="Proteomes" id="UP000625527"/>
    </source>
</evidence>
<dbReference type="PANTHER" id="PTHR32194">
    <property type="entry name" value="METALLOPROTEASE TLDD"/>
    <property type="match status" value="1"/>
</dbReference>
<evidence type="ECO:0000256" key="8">
    <source>
        <dbReference type="ARBA" id="ARBA00023145"/>
    </source>
</evidence>
<keyword evidence="12" id="KW-1185">Reference proteome</keyword>
<feature type="propeptide" id="PRO_5044946693" description="Removed in mature form; by autocatalysis" evidence="9">
    <location>
        <begin position="1"/>
        <end position="70"/>
    </location>
</feature>
<dbReference type="Gene3D" id="3.60.20.10">
    <property type="entry name" value="Glutamine Phosphoribosylpyrophosphate, subunit 1, domain 1"/>
    <property type="match status" value="1"/>
</dbReference>
<proteinExistence type="inferred from homology"/>
<keyword evidence="7 9" id="KW-0647">Proteasome</keyword>
<dbReference type="GO" id="GO:0000502">
    <property type="term" value="C:proteasome complex"/>
    <property type="evidence" value="ECO:0007669"/>
    <property type="project" value="UniProtKB-KW"/>
</dbReference>
<evidence type="ECO:0000256" key="5">
    <source>
        <dbReference type="ARBA" id="ARBA00022801"/>
    </source>
</evidence>
<protein>
    <recommendedName>
        <fullName evidence="9 10">Proteasome subunit beta</fullName>
        <ecNumber evidence="9 10">3.4.25.1</ecNumber>
    </recommendedName>
    <alternativeName>
        <fullName evidence="9">20S proteasome beta subunit</fullName>
    </alternativeName>
    <alternativeName>
        <fullName evidence="9">Proteasome core protein PrcB</fullName>
    </alternativeName>
</protein>
<dbReference type="NCBIfam" id="TIGR03690">
    <property type="entry name" value="20S_bact_beta"/>
    <property type="match status" value="1"/>
</dbReference>
<evidence type="ECO:0000256" key="4">
    <source>
        <dbReference type="ARBA" id="ARBA00022698"/>
    </source>
</evidence>
<dbReference type="InterPro" id="IPR001353">
    <property type="entry name" value="Proteasome_sua/b"/>
</dbReference>
<keyword evidence="2 9" id="KW-0963">Cytoplasm</keyword>